<dbReference type="InterPro" id="IPR011044">
    <property type="entry name" value="Quino_amine_DH_bsu"/>
</dbReference>
<accession>A0A8J6Y382</accession>
<dbReference type="Proteomes" id="UP000648239">
    <property type="component" value="Unassembled WGS sequence"/>
</dbReference>
<dbReference type="EMBL" id="JACXWD010000020">
    <property type="protein sequence ID" value="MBD3868019.1"/>
    <property type="molecule type" value="Genomic_DNA"/>
</dbReference>
<sequence>MRILSALCALVLTAVSMPQNVRAGTIYAIDGINDEIVTLDMVTADELRRFPTPEPSSGGPDGLAVTAGGMYFVNGNGSNIVISLDPATGSVTGSFPAPGMFGGSDGLAAMGDILFALEPASDTISRIRLSTGEMLGSCTTGMLAGGGLAAEDGRLFATLGLASIVELNPDTCLVVGGPFPVPGGDLALGLAFDGEQLYVGSFIRPGIHTLDPDTGAALEFLSLAYAPTGLAATAEVAAPLCSFDVDFRPGSATNILNLSSRGRIPVALYGSPFVDAGDVDRDSLALSGVAAEHVAFEDVDGDGVLDLILHFRTQALVSSLEAEHGDLQDGMLLDVALVGSRMDGSSCRGTDAVRIRNGETRRERDSRSRNNRRGSR</sequence>
<reference evidence="2 3" key="1">
    <citation type="submission" date="2020-08" db="EMBL/GenBank/DDBJ databases">
        <title>Acidobacteriota in marine sediments use diverse sulfur dissimilation pathways.</title>
        <authorList>
            <person name="Wasmund K."/>
        </authorList>
    </citation>
    <scope>NUCLEOTIDE SEQUENCE [LARGE SCALE GENOMIC DNA]</scope>
    <source>
        <strain evidence="2">MAG AM4</strain>
    </source>
</reference>
<dbReference type="InterPro" id="IPR015943">
    <property type="entry name" value="WD40/YVTN_repeat-like_dom_sf"/>
</dbReference>
<evidence type="ECO:0000313" key="3">
    <source>
        <dbReference type="Proteomes" id="UP000648239"/>
    </source>
</evidence>
<comment type="caution">
    <text evidence="2">The sequence shown here is derived from an EMBL/GenBank/DDBJ whole genome shotgun (WGS) entry which is preliminary data.</text>
</comment>
<gene>
    <name evidence="2" type="ORF">IFK94_07835</name>
</gene>
<organism evidence="2 3">
    <name type="scientific">Candidatus Polarisedimenticola svalbardensis</name>
    <dbReference type="NCBI Taxonomy" id="2886004"/>
    <lineage>
        <taxon>Bacteria</taxon>
        <taxon>Pseudomonadati</taxon>
        <taxon>Acidobacteriota</taxon>
        <taxon>Candidatus Polarisedimenticolia</taxon>
        <taxon>Candidatus Polarisedimenticolales</taxon>
        <taxon>Candidatus Polarisedimenticolaceae</taxon>
        <taxon>Candidatus Polarisedimenticola</taxon>
    </lineage>
</organism>
<feature type="signal peptide" evidence="1">
    <location>
        <begin position="1"/>
        <end position="23"/>
    </location>
</feature>
<evidence type="ECO:0000256" key="1">
    <source>
        <dbReference type="SAM" id="SignalP"/>
    </source>
</evidence>
<dbReference type="AlphaFoldDB" id="A0A8J6Y382"/>
<dbReference type="SUPFAM" id="SSF50969">
    <property type="entry name" value="YVTN repeat-like/Quinoprotein amine dehydrogenase"/>
    <property type="match status" value="1"/>
</dbReference>
<proteinExistence type="predicted"/>
<feature type="chain" id="PRO_5035259879" evidence="1">
    <location>
        <begin position="24"/>
        <end position="376"/>
    </location>
</feature>
<dbReference type="Gene3D" id="2.130.10.10">
    <property type="entry name" value="YVTN repeat-like/Quinoprotein amine dehydrogenase"/>
    <property type="match status" value="1"/>
</dbReference>
<name>A0A8J6Y382_9BACT</name>
<protein>
    <submittedName>
        <fullName evidence="2">Uncharacterized protein</fullName>
    </submittedName>
</protein>
<evidence type="ECO:0000313" key="2">
    <source>
        <dbReference type="EMBL" id="MBD3868019.1"/>
    </source>
</evidence>
<keyword evidence="1" id="KW-0732">Signal</keyword>